<dbReference type="Pfam" id="PF24517">
    <property type="entry name" value="CBM96"/>
    <property type="match status" value="1"/>
</dbReference>
<accession>A0A3D1JEP9</accession>
<evidence type="ECO:0000256" key="1">
    <source>
        <dbReference type="ARBA" id="ARBA00004613"/>
    </source>
</evidence>
<dbReference type="NCBIfam" id="NF033679">
    <property type="entry name" value="DNRLRE_dom"/>
    <property type="match status" value="1"/>
</dbReference>
<keyword evidence="3 4" id="KW-0732">Signal</keyword>
<evidence type="ECO:0000256" key="3">
    <source>
        <dbReference type="ARBA" id="ARBA00022729"/>
    </source>
</evidence>
<protein>
    <recommendedName>
        <fullName evidence="5">Carbohydrate-binding module family 96 domain-containing protein</fullName>
    </recommendedName>
</protein>
<dbReference type="InterPro" id="IPR055372">
    <property type="entry name" value="CBM96"/>
</dbReference>
<feature type="chain" id="PRO_5017640452" description="Carbohydrate-binding module family 96 domain-containing protein" evidence="4">
    <location>
        <begin position="26"/>
        <end position="483"/>
    </location>
</feature>
<evidence type="ECO:0000259" key="5">
    <source>
        <dbReference type="Pfam" id="PF24517"/>
    </source>
</evidence>
<evidence type="ECO:0000313" key="7">
    <source>
        <dbReference type="Proteomes" id="UP000264141"/>
    </source>
</evidence>
<organism evidence="6 7">
    <name type="scientific">Anaerolinea thermolimosa</name>
    <dbReference type="NCBI Taxonomy" id="229919"/>
    <lineage>
        <taxon>Bacteria</taxon>
        <taxon>Bacillati</taxon>
        <taxon>Chloroflexota</taxon>
        <taxon>Anaerolineae</taxon>
        <taxon>Anaerolineales</taxon>
        <taxon>Anaerolineaceae</taxon>
        <taxon>Anaerolinea</taxon>
    </lineage>
</organism>
<proteinExistence type="predicted"/>
<dbReference type="AlphaFoldDB" id="A0A3D1JEP9"/>
<feature type="signal peptide" evidence="4">
    <location>
        <begin position="1"/>
        <end position="25"/>
    </location>
</feature>
<reference evidence="6 7" key="1">
    <citation type="journal article" date="2018" name="Nat. Biotechnol.">
        <title>A standardized bacterial taxonomy based on genome phylogeny substantially revises the tree of life.</title>
        <authorList>
            <person name="Parks D.H."/>
            <person name="Chuvochina M."/>
            <person name="Waite D.W."/>
            <person name="Rinke C."/>
            <person name="Skarshewski A."/>
            <person name="Chaumeil P.A."/>
            <person name="Hugenholtz P."/>
        </authorList>
    </citation>
    <scope>NUCLEOTIDE SEQUENCE [LARGE SCALE GENOMIC DNA]</scope>
    <source>
        <strain evidence="6">UBA8781</strain>
    </source>
</reference>
<keyword evidence="2" id="KW-0964">Secreted</keyword>
<evidence type="ECO:0000313" key="6">
    <source>
        <dbReference type="EMBL" id="HCE16717.1"/>
    </source>
</evidence>
<evidence type="ECO:0000256" key="2">
    <source>
        <dbReference type="ARBA" id="ARBA00022525"/>
    </source>
</evidence>
<dbReference type="Proteomes" id="UP000264141">
    <property type="component" value="Unassembled WGS sequence"/>
</dbReference>
<dbReference type="GO" id="GO:0005576">
    <property type="term" value="C:extracellular region"/>
    <property type="evidence" value="ECO:0007669"/>
    <property type="project" value="UniProtKB-SubCell"/>
</dbReference>
<sequence length="483" mass="53548">MFKRRKSLFWCLLAALFIPSQIVLAVAGQQGSGGYYNYLPAIMNRYVQPYSVRVNVPYFSGNASDHFSEAAIFWFGKVTPSENYADIRFAYDQTKLWVYVAVFDQYLWYNPSQSNPSTLTDWDAITLLINLNGNTGNFPDASSYRFIGAMSWTSDYSEPRYQAAYQGNGTGWSLASIIFKTRPGYRSPFNDNTKSGRGWAMTFEIPFSSLGFPGKPPDGTLWGVGVQMHDRDSQAGPPQPVKNWPDFMQRDTPSTWAQLRFGLPAYGAQPGSPAGTTLIREDASRGINVPDAGVGGTLGNLCPGDDNFIWNQWGNLNFGSGTGVNIQNQSDVADWPCFSKYYITFPLNAVPSGKTILSAKLILHQWGGSDGTPKPVASLIQVFTVKDDWGEGSITWNNAPPPLENVSQAWIDVYFMPTNAWPGAARVWDVTYAASRAYDTGQPLRLALYEADSNYHSGKHFTTSDAESWNIEGRPALEIKWGN</sequence>
<dbReference type="SUPFAM" id="SSF49344">
    <property type="entry name" value="CBD9-like"/>
    <property type="match status" value="1"/>
</dbReference>
<dbReference type="EMBL" id="DPBP01000009">
    <property type="protein sequence ID" value="HCE16717.1"/>
    <property type="molecule type" value="Genomic_DNA"/>
</dbReference>
<comment type="subcellular location">
    <subcellularLocation>
        <location evidence="1">Secreted</location>
    </subcellularLocation>
</comment>
<gene>
    <name evidence="6" type="ORF">DEQ80_02540</name>
</gene>
<dbReference type="CDD" id="cd00241">
    <property type="entry name" value="DOMON_like"/>
    <property type="match status" value="1"/>
</dbReference>
<name>A0A3D1JEP9_9CHLR</name>
<dbReference type="STRING" id="229919.GCA_001050195_02394"/>
<feature type="domain" description="Carbohydrate-binding module family 96" evidence="5">
    <location>
        <begin position="302"/>
        <end position="455"/>
    </location>
</feature>
<evidence type="ECO:0000256" key="4">
    <source>
        <dbReference type="SAM" id="SignalP"/>
    </source>
</evidence>
<dbReference type="Gene3D" id="2.60.40.1190">
    <property type="match status" value="1"/>
</dbReference>
<comment type="caution">
    <text evidence="6">The sequence shown here is derived from an EMBL/GenBank/DDBJ whole genome shotgun (WGS) entry which is preliminary data.</text>
</comment>